<dbReference type="CDD" id="cd04301">
    <property type="entry name" value="NAT_SF"/>
    <property type="match status" value="1"/>
</dbReference>
<dbReference type="Proteomes" id="UP000238176">
    <property type="component" value="Unassembled WGS sequence"/>
</dbReference>
<gene>
    <name evidence="4" type="ORF">B0I28_102610</name>
</gene>
<comment type="caution">
    <text evidence="4">The sequence shown here is derived from an EMBL/GenBank/DDBJ whole genome shotgun (WGS) entry which is preliminary data.</text>
</comment>
<dbReference type="AlphaFoldDB" id="A0A2T0UST7"/>
<organism evidence="4 5">
    <name type="scientific">Glycomyces artemisiae</name>
    <dbReference type="NCBI Taxonomy" id="1076443"/>
    <lineage>
        <taxon>Bacteria</taxon>
        <taxon>Bacillati</taxon>
        <taxon>Actinomycetota</taxon>
        <taxon>Actinomycetes</taxon>
        <taxon>Glycomycetales</taxon>
        <taxon>Glycomycetaceae</taxon>
        <taxon>Glycomyces</taxon>
    </lineage>
</organism>
<keyword evidence="1 4" id="KW-0808">Transferase</keyword>
<evidence type="ECO:0000313" key="5">
    <source>
        <dbReference type="Proteomes" id="UP000238176"/>
    </source>
</evidence>
<dbReference type="EMBL" id="PVTJ01000002">
    <property type="protein sequence ID" value="PRY60995.1"/>
    <property type="molecule type" value="Genomic_DNA"/>
</dbReference>
<evidence type="ECO:0000256" key="2">
    <source>
        <dbReference type="ARBA" id="ARBA00023315"/>
    </source>
</evidence>
<dbReference type="InterPro" id="IPR000182">
    <property type="entry name" value="GNAT_dom"/>
</dbReference>
<evidence type="ECO:0000259" key="3">
    <source>
        <dbReference type="PROSITE" id="PS51186"/>
    </source>
</evidence>
<name>A0A2T0UST7_9ACTN</name>
<dbReference type="GO" id="GO:0016747">
    <property type="term" value="F:acyltransferase activity, transferring groups other than amino-acyl groups"/>
    <property type="evidence" value="ECO:0007669"/>
    <property type="project" value="InterPro"/>
</dbReference>
<dbReference type="Pfam" id="PF00583">
    <property type="entry name" value="Acetyltransf_1"/>
    <property type="match status" value="1"/>
</dbReference>
<dbReference type="SUPFAM" id="SSF55729">
    <property type="entry name" value="Acyl-CoA N-acyltransferases (Nat)"/>
    <property type="match status" value="2"/>
</dbReference>
<accession>A0A2T0UST7</accession>
<sequence>MTHFDIVPVDPSNHALVESWLATHQAVEAHDFQGLRPQHPLRRLTSLVVAGRDQRDEFWAAVCDGVVLGSLRLSLSDRDNTHLAMFSLSVHPDHRGRGVATALLRHAEERAAEDGRTTISSWLDEPSEASPLVRGDGGPFLVHKGYQRSLQGLVRRCDLDAVDEEALERLWREARERSADFEVIAYENTAPDDLVDGVAYMQARMYTDMPLGDWDLQEAVIDRGHVRETERLQRLKGDLRLHVVVRHKESGEIAGHTEILVEGGEEEHCTQGDTIVDPRFRGHRLGLVLKIANQRRVREWRPRMRYVWTGNAESNSHMIAINEAVGYRLAGRDAVYQKKLSQKKLG</sequence>
<keyword evidence="2" id="KW-0012">Acyltransferase</keyword>
<protein>
    <submittedName>
        <fullName evidence="4">Acetyltransferase (GNAT) family protein</fullName>
    </submittedName>
</protein>
<feature type="domain" description="N-acetyltransferase" evidence="3">
    <location>
        <begin position="4"/>
        <end position="173"/>
    </location>
</feature>
<dbReference type="PROSITE" id="PS51186">
    <property type="entry name" value="GNAT"/>
    <property type="match status" value="1"/>
</dbReference>
<dbReference type="InterPro" id="IPR050832">
    <property type="entry name" value="Bact_Acetyltransf"/>
</dbReference>
<dbReference type="OrthoDB" id="4119890at2"/>
<dbReference type="PANTHER" id="PTHR43877">
    <property type="entry name" value="AMINOALKYLPHOSPHONATE N-ACETYLTRANSFERASE-RELATED-RELATED"/>
    <property type="match status" value="1"/>
</dbReference>
<reference evidence="4 5" key="1">
    <citation type="submission" date="2018-03" db="EMBL/GenBank/DDBJ databases">
        <title>Genomic Encyclopedia of Type Strains, Phase III (KMG-III): the genomes of soil and plant-associated and newly described type strains.</title>
        <authorList>
            <person name="Whitman W."/>
        </authorList>
    </citation>
    <scope>NUCLEOTIDE SEQUENCE [LARGE SCALE GENOMIC DNA]</scope>
    <source>
        <strain evidence="4 5">CGMCC 4.7067</strain>
    </source>
</reference>
<evidence type="ECO:0000313" key="4">
    <source>
        <dbReference type="EMBL" id="PRY60995.1"/>
    </source>
</evidence>
<dbReference type="RefSeq" id="WP_106363154.1">
    <property type="nucleotide sequence ID" value="NZ_PVTJ01000002.1"/>
</dbReference>
<evidence type="ECO:0000256" key="1">
    <source>
        <dbReference type="ARBA" id="ARBA00022679"/>
    </source>
</evidence>
<keyword evidence="5" id="KW-1185">Reference proteome</keyword>
<proteinExistence type="predicted"/>
<dbReference type="Gene3D" id="3.40.630.30">
    <property type="match status" value="1"/>
</dbReference>
<dbReference type="InterPro" id="IPR016181">
    <property type="entry name" value="Acyl_CoA_acyltransferase"/>
</dbReference>